<organism evidence="9">
    <name type="scientific">mine drainage metagenome</name>
    <dbReference type="NCBI Taxonomy" id="410659"/>
    <lineage>
        <taxon>unclassified sequences</taxon>
        <taxon>metagenomes</taxon>
        <taxon>ecological metagenomes</taxon>
    </lineage>
</organism>
<dbReference type="Pfam" id="PF02687">
    <property type="entry name" value="FtsX"/>
    <property type="match status" value="2"/>
</dbReference>
<comment type="subcellular location">
    <subcellularLocation>
        <location evidence="1">Cell membrane</location>
        <topology evidence="1">Multi-pass membrane protein</topology>
    </subcellularLocation>
</comment>
<feature type="transmembrane region" description="Helical" evidence="6">
    <location>
        <begin position="350"/>
        <end position="373"/>
    </location>
</feature>
<evidence type="ECO:0000313" key="9">
    <source>
        <dbReference type="EMBL" id="OIR05117.1"/>
    </source>
</evidence>
<dbReference type="InterPro" id="IPR025857">
    <property type="entry name" value="MacB_PCD"/>
</dbReference>
<keyword evidence="3 6" id="KW-0812">Transmembrane</keyword>
<dbReference type="GO" id="GO:0005524">
    <property type="term" value="F:ATP binding"/>
    <property type="evidence" value="ECO:0007669"/>
    <property type="project" value="UniProtKB-KW"/>
</dbReference>
<accession>A0A1J5SLY4</accession>
<dbReference type="InterPro" id="IPR003838">
    <property type="entry name" value="ABC3_permease_C"/>
</dbReference>
<keyword evidence="5 6" id="KW-0472">Membrane</keyword>
<keyword evidence="2" id="KW-1003">Cell membrane</keyword>
<dbReference type="Pfam" id="PF12704">
    <property type="entry name" value="MacB_PCD"/>
    <property type="match status" value="1"/>
</dbReference>
<evidence type="ECO:0000256" key="2">
    <source>
        <dbReference type="ARBA" id="ARBA00022475"/>
    </source>
</evidence>
<dbReference type="PANTHER" id="PTHR30287">
    <property type="entry name" value="MEMBRANE COMPONENT OF PREDICTED ABC SUPERFAMILY METABOLITE UPTAKE TRANSPORTER"/>
    <property type="match status" value="1"/>
</dbReference>
<dbReference type="GO" id="GO:0016787">
    <property type="term" value="F:hydrolase activity"/>
    <property type="evidence" value="ECO:0007669"/>
    <property type="project" value="UniProtKB-KW"/>
</dbReference>
<evidence type="ECO:0000256" key="6">
    <source>
        <dbReference type="SAM" id="Phobius"/>
    </source>
</evidence>
<evidence type="ECO:0000256" key="1">
    <source>
        <dbReference type="ARBA" id="ARBA00004651"/>
    </source>
</evidence>
<keyword evidence="9" id="KW-0067">ATP-binding</keyword>
<keyword evidence="4 6" id="KW-1133">Transmembrane helix</keyword>
<dbReference type="PANTHER" id="PTHR30287:SF1">
    <property type="entry name" value="INNER MEMBRANE PROTEIN"/>
    <property type="match status" value="1"/>
</dbReference>
<dbReference type="InterPro" id="IPR038766">
    <property type="entry name" value="Membrane_comp_ABC_pdt"/>
</dbReference>
<gene>
    <name evidence="9" type="primary">macB_19</name>
    <name evidence="9" type="ORF">GALL_126750</name>
</gene>
<feature type="transmembrane region" description="Helical" evidence="6">
    <location>
        <begin position="424"/>
        <end position="445"/>
    </location>
</feature>
<dbReference type="EMBL" id="MLJW01000052">
    <property type="protein sequence ID" value="OIR05117.1"/>
    <property type="molecule type" value="Genomic_DNA"/>
</dbReference>
<evidence type="ECO:0000256" key="4">
    <source>
        <dbReference type="ARBA" id="ARBA00022989"/>
    </source>
</evidence>
<evidence type="ECO:0000259" key="8">
    <source>
        <dbReference type="Pfam" id="PF12704"/>
    </source>
</evidence>
<comment type="caution">
    <text evidence="9">The sequence shown here is derived from an EMBL/GenBank/DDBJ whole genome shotgun (WGS) entry which is preliminary data.</text>
</comment>
<protein>
    <submittedName>
        <fullName evidence="9">Macrolide export ATP-binding/permease protein MacB</fullName>
        <ecNumber evidence="9">3.6.3.-</ecNumber>
    </submittedName>
</protein>
<sequence>MSFILKMAWRDSRASRGRLLLAAFSIVLGVAALVAVGSVAANLRQAVDAQAKQLLGADLEVSSHQPLTPEVRRRLDALGGEIAHGVTFASMVVLPDSGGRTRLVSVHAIDGGYPFYGHLVTDPAGAAARLRGGGEVAVLEDTLMAQFGVKPGDRVKLGRSTFRVAGALKRLPSESGAGALFAPRVFVPLASIPATGLLDARSLANYETYVKLPPAADAGRIAEELRQAFPERRIRVETVADRRRRLGRTMENVDSFLSLVGFIALLLGAIGVASSVQVYVRHKLATVAVLRCLGARARTGFAIYLVQGLALGLVGALAGSALGVAVQFLVPELLRGYLPISLTVFVAWPAVARGAGAGLVVCVLFTLLPLLAVRRVPPLAVLRADAAEEAAARRDPWRIGVFIVMLGAVAALSAALASTPRIGLAFAGALVACLLVLAGLARIVMWAVRRFFPRRAPYAWRQGLANLYRPNNRTLLLLVSLGLGSGLLLTLVLTRATLLGELRVDRGGRSNLLFFDIQDDQFQPLEHLLAARGAHVQIAAPVVTMRLSSVKGVPVERLLHDKAAHVAGWALSREYRSTYRATLADSERVVSGHFEGRVAAGTPVVPVSLEAHLAKDLHVGLGDELDFDVQGVPVRTRISSLREVEWRRLQPNFFVVFPTGVLEDAPKTYIVALHAASADESARLQQAVTADFPNVSAIDLRLVLATIDGIVSKAGYVIRFMVLFTVLTGFVVLAGALVSGRAQRLKENVLLRTLGASRGLLTRIQLVEYVILGLLGAVTGAVLSVGLGWLLARYLFKTSLVVPFGALVAGAAGVVVATLVTGWLANRGIAGQPPLEVLRREG</sequence>
<feature type="transmembrane region" description="Helical" evidence="6">
    <location>
        <begin position="804"/>
        <end position="825"/>
    </location>
</feature>
<keyword evidence="9" id="KW-0547">Nucleotide-binding</keyword>
<evidence type="ECO:0000259" key="7">
    <source>
        <dbReference type="Pfam" id="PF02687"/>
    </source>
</evidence>
<reference evidence="9" key="1">
    <citation type="submission" date="2016-10" db="EMBL/GenBank/DDBJ databases">
        <title>Sequence of Gallionella enrichment culture.</title>
        <authorList>
            <person name="Poehlein A."/>
            <person name="Muehling M."/>
            <person name="Daniel R."/>
        </authorList>
    </citation>
    <scope>NUCLEOTIDE SEQUENCE</scope>
</reference>
<keyword evidence="9" id="KW-0378">Hydrolase</keyword>
<feature type="domain" description="ABC3 transporter permease C-terminal" evidence="7">
    <location>
        <begin position="259"/>
        <end position="378"/>
    </location>
</feature>
<feature type="domain" description="ABC3 transporter permease C-terminal" evidence="7">
    <location>
        <begin position="720"/>
        <end position="834"/>
    </location>
</feature>
<evidence type="ECO:0000256" key="3">
    <source>
        <dbReference type="ARBA" id="ARBA00022692"/>
    </source>
</evidence>
<feature type="domain" description="MacB-like periplasmic core" evidence="8">
    <location>
        <begin position="20"/>
        <end position="227"/>
    </location>
</feature>
<feature type="transmembrane region" description="Helical" evidence="6">
    <location>
        <begin position="716"/>
        <end position="738"/>
    </location>
</feature>
<feature type="transmembrane region" description="Helical" evidence="6">
    <location>
        <begin position="766"/>
        <end position="792"/>
    </location>
</feature>
<feature type="transmembrane region" description="Helical" evidence="6">
    <location>
        <begin position="399"/>
        <end position="418"/>
    </location>
</feature>
<dbReference type="EC" id="3.6.3.-" evidence="9"/>
<dbReference type="AlphaFoldDB" id="A0A1J5SLY4"/>
<name>A0A1J5SLY4_9ZZZZ</name>
<feature type="transmembrane region" description="Helical" evidence="6">
    <location>
        <begin position="475"/>
        <end position="493"/>
    </location>
</feature>
<feature type="transmembrane region" description="Helical" evidence="6">
    <location>
        <begin position="301"/>
        <end position="330"/>
    </location>
</feature>
<feature type="transmembrane region" description="Helical" evidence="6">
    <location>
        <begin position="256"/>
        <end position="280"/>
    </location>
</feature>
<dbReference type="GO" id="GO:0005886">
    <property type="term" value="C:plasma membrane"/>
    <property type="evidence" value="ECO:0007669"/>
    <property type="project" value="UniProtKB-SubCell"/>
</dbReference>
<evidence type="ECO:0000256" key="5">
    <source>
        <dbReference type="ARBA" id="ARBA00023136"/>
    </source>
</evidence>
<proteinExistence type="predicted"/>